<feature type="compositionally biased region" description="Basic residues" evidence="1">
    <location>
        <begin position="77"/>
        <end position="91"/>
    </location>
</feature>
<gene>
    <name evidence="2" type="ORF">Tco025E_10110</name>
</gene>
<organism evidence="2 3">
    <name type="scientific">Trypanosoma conorhini</name>
    <dbReference type="NCBI Taxonomy" id="83891"/>
    <lineage>
        <taxon>Eukaryota</taxon>
        <taxon>Discoba</taxon>
        <taxon>Euglenozoa</taxon>
        <taxon>Kinetoplastea</taxon>
        <taxon>Metakinetoplastina</taxon>
        <taxon>Trypanosomatida</taxon>
        <taxon>Trypanosomatidae</taxon>
        <taxon>Trypanosoma</taxon>
    </lineage>
</organism>
<evidence type="ECO:0000313" key="3">
    <source>
        <dbReference type="Proteomes" id="UP000284403"/>
    </source>
</evidence>
<protein>
    <submittedName>
        <fullName evidence="2">Uncharacterized protein</fullName>
    </submittedName>
</protein>
<dbReference type="Proteomes" id="UP000284403">
    <property type="component" value="Unassembled WGS sequence"/>
</dbReference>
<sequence length="118" mass="13367">MHTRKPHTALPAPTANRDHPRALQLVPCRVVVCLPRRSEWRGMNGRRRLVGLGAAVRLSHRLKLPTRPPRQWERFRARQRGATPRKKRKHALPSPALPCRAPQHVSRGLSAPPATEAE</sequence>
<name>A0A3R7MTX9_9TRYP</name>
<dbReference type="GeneID" id="40323721"/>
<accession>A0A3R7MTX9</accession>
<comment type="caution">
    <text evidence="2">The sequence shown here is derived from an EMBL/GenBank/DDBJ whole genome shotgun (WGS) entry which is preliminary data.</text>
</comment>
<proteinExistence type="predicted"/>
<evidence type="ECO:0000313" key="2">
    <source>
        <dbReference type="EMBL" id="RNE95224.1"/>
    </source>
</evidence>
<dbReference type="RefSeq" id="XP_029222985.1">
    <property type="nucleotide sequence ID" value="XM_029376899.1"/>
</dbReference>
<evidence type="ECO:0000256" key="1">
    <source>
        <dbReference type="SAM" id="MobiDB-lite"/>
    </source>
</evidence>
<dbReference type="EMBL" id="MKKU01001488">
    <property type="protein sequence ID" value="RNE95224.1"/>
    <property type="molecule type" value="Genomic_DNA"/>
</dbReference>
<keyword evidence="3" id="KW-1185">Reference proteome</keyword>
<feature type="region of interest" description="Disordered" evidence="1">
    <location>
        <begin position="74"/>
        <end position="118"/>
    </location>
</feature>
<dbReference type="AlphaFoldDB" id="A0A3R7MTX9"/>
<reference evidence="2 3" key="1">
    <citation type="journal article" date="2018" name="BMC Genomics">
        <title>Genomic comparison of Trypanosoma conorhini and Trypanosoma rangeli to Trypanosoma cruzi strains of high and low virulence.</title>
        <authorList>
            <person name="Bradwell K.R."/>
            <person name="Koparde V.N."/>
            <person name="Matveyev A.V."/>
            <person name="Serrano M.G."/>
            <person name="Alves J.M."/>
            <person name="Parikh H."/>
            <person name="Huang B."/>
            <person name="Lee V."/>
            <person name="Espinosa-Alvarez O."/>
            <person name="Ortiz P.A."/>
            <person name="Costa-Martins A.G."/>
            <person name="Teixeira M.M."/>
            <person name="Buck G.A."/>
        </authorList>
    </citation>
    <scope>NUCLEOTIDE SEQUENCE [LARGE SCALE GENOMIC DNA]</scope>
    <source>
        <strain evidence="2 3">025E</strain>
    </source>
</reference>